<reference evidence="1 2" key="1">
    <citation type="submission" date="2015-01" db="EMBL/GenBank/DDBJ databases">
        <title>Evolution of Trichinella species and genotypes.</title>
        <authorList>
            <person name="Korhonen P.K."/>
            <person name="Edoardo P."/>
            <person name="Giuseppe L.R."/>
            <person name="Gasser R.B."/>
        </authorList>
    </citation>
    <scope>NUCLEOTIDE SEQUENCE [LARGE SCALE GENOMIC DNA]</scope>
    <source>
        <strain evidence="1">ISS176</strain>
    </source>
</reference>
<dbReference type="Proteomes" id="UP000054826">
    <property type="component" value="Unassembled WGS sequence"/>
</dbReference>
<evidence type="ECO:0000313" key="1">
    <source>
        <dbReference type="EMBL" id="KRZ44124.1"/>
    </source>
</evidence>
<gene>
    <name evidence="1" type="ORF">T4C_5</name>
</gene>
<proteinExistence type="predicted"/>
<accession>A0A0V1KAA5</accession>
<name>A0A0V1KAA5_TRIPS</name>
<evidence type="ECO:0000313" key="2">
    <source>
        <dbReference type="Proteomes" id="UP000054826"/>
    </source>
</evidence>
<protein>
    <submittedName>
        <fullName evidence="1">Uncharacterized protein</fullName>
    </submittedName>
</protein>
<organism evidence="1 2">
    <name type="scientific">Trichinella pseudospiralis</name>
    <name type="common">Parasitic roundworm</name>
    <dbReference type="NCBI Taxonomy" id="6337"/>
    <lineage>
        <taxon>Eukaryota</taxon>
        <taxon>Metazoa</taxon>
        <taxon>Ecdysozoa</taxon>
        <taxon>Nematoda</taxon>
        <taxon>Enoplea</taxon>
        <taxon>Dorylaimia</taxon>
        <taxon>Trichinellida</taxon>
        <taxon>Trichinellidae</taxon>
        <taxon>Trichinella</taxon>
    </lineage>
</organism>
<comment type="caution">
    <text evidence="1">The sequence shown here is derived from an EMBL/GenBank/DDBJ whole genome shotgun (WGS) entry which is preliminary data.</text>
</comment>
<dbReference type="AlphaFoldDB" id="A0A0V1KAA5"/>
<sequence length="63" mass="7584">MKNRQVFLLQVVHAVKADMGQKLYHETPYSSRKLLDVYGHRYKYIRYKSSEATLQKKLQLINR</sequence>
<dbReference type="EMBL" id="JYDV01000007">
    <property type="protein sequence ID" value="KRZ44124.1"/>
    <property type="molecule type" value="Genomic_DNA"/>
</dbReference>